<gene>
    <name evidence="9" type="ORF">SAMN02745118_01006</name>
</gene>
<evidence type="ECO:0000259" key="8">
    <source>
        <dbReference type="Pfam" id="PF07730"/>
    </source>
</evidence>
<dbReference type="AlphaFoldDB" id="A0A1T4L2Z5"/>
<keyword evidence="4 9" id="KW-0418">Kinase</keyword>
<feature type="transmembrane region" description="Helical" evidence="6">
    <location>
        <begin position="183"/>
        <end position="205"/>
    </location>
</feature>
<reference evidence="10" key="1">
    <citation type="submission" date="2017-02" db="EMBL/GenBank/DDBJ databases">
        <authorList>
            <person name="Varghese N."/>
            <person name="Submissions S."/>
        </authorList>
    </citation>
    <scope>NUCLEOTIDE SEQUENCE [LARGE SCALE GENOMIC DNA]</scope>
    <source>
        <strain evidence="10">ATCC BAA-73</strain>
    </source>
</reference>
<dbReference type="GO" id="GO:0046983">
    <property type="term" value="F:protein dimerization activity"/>
    <property type="evidence" value="ECO:0007669"/>
    <property type="project" value="InterPro"/>
</dbReference>
<dbReference type="Gene3D" id="1.20.5.1930">
    <property type="match status" value="1"/>
</dbReference>
<keyword evidence="6" id="KW-0472">Membrane</keyword>
<dbReference type="GO" id="GO:0016020">
    <property type="term" value="C:membrane"/>
    <property type="evidence" value="ECO:0007669"/>
    <property type="project" value="InterPro"/>
</dbReference>
<organism evidence="9 10">
    <name type="scientific">Selenihalanaerobacter shriftii</name>
    <dbReference type="NCBI Taxonomy" id="142842"/>
    <lineage>
        <taxon>Bacteria</taxon>
        <taxon>Bacillati</taxon>
        <taxon>Bacillota</taxon>
        <taxon>Clostridia</taxon>
        <taxon>Halanaerobiales</taxon>
        <taxon>Halobacteroidaceae</taxon>
        <taxon>Selenihalanaerobacter</taxon>
    </lineage>
</organism>
<protein>
    <recommendedName>
        <fullName evidence="2">histidine kinase</fullName>
        <ecNumber evidence="2">2.7.13.3</ecNumber>
    </recommendedName>
</protein>
<dbReference type="PANTHER" id="PTHR24421">
    <property type="entry name" value="NITRATE/NITRITE SENSOR PROTEIN NARX-RELATED"/>
    <property type="match status" value="1"/>
</dbReference>
<feature type="transmembrane region" description="Helical" evidence="6">
    <location>
        <begin position="114"/>
        <end position="132"/>
    </location>
</feature>
<comment type="catalytic activity">
    <reaction evidence="1">
        <text>ATP + protein L-histidine = ADP + protein N-phospho-L-histidine.</text>
        <dbReference type="EC" id="2.7.13.3"/>
    </reaction>
</comment>
<keyword evidence="10" id="KW-1185">Reference proteome</keyword>
<feature type="domain" description="Histidine kinase/HSP90-like ATPase" evidence="7">
    <location>
        <begin position="380"/>
        <end position="470"/>
    </location>
</feature>
<dbReference type="OrthoDB" id="9781904at2"/>
<dbReference type="PANTHER" id="PTHR24421:SF55">
    <property type="entry name" value="SENSOR HISTIDINE KINASE YDFH"/>
    <property type="match status" value="1"/>
</dbReference>
<feature type="transmembrane region" description="Helical" evidence="6">
    <location>
        <begin position="14"/>
        <end position="32"/>
    </location>
</feature>
<evidence type="ECO:0000256" key="3">
    <source>
        <dbReference type="ARBA" id="ARBA00022679"/>
    </source>
</evidence>
<evidence type="ECO:0000256" key="6">
    <source>
        <dbReference type="SAM" id="Phobius"/>
    </source>
</evidence>
<evidence type="ECO:0000256" key="5">
    <source>
        <dbReference type="ARBA" id="ARBA00023012"/>
    </source>
</evidence>
<feature type="domain" description="Signal transduction histidine kinase subgroup 3 dimerisation and phosphoacceptor" evidence="8">
    <location>
        <begin position="272"/>
        <end position="336"/>
    </location>
</feature>
<dbReference type="InterPro" id="IPR003594">
    <property type="entry name" value="HATPase_dom"/>
</dbReference>
<dbReference type="InterPro" id="IPR011712">
    <property type="entry name" value="Sig_transdc_His_kin_sub3_dim/P"/>
</dbReference>
<dbReference type="InterPro" id="IPR050482">
    <property type="entry name" value="Sensor_HK_TwoCompSys"/>
</dbReference>
<dbReference type="EMBL" id="FUWM01000007">
    <property type="protein sequence ID" value="SJZ48890.1"/>
    <property type="molecule type" value="Genomic_DNA"/>
</dbReference>
<feature type="transmembrane region" description="Helical" evidence="6">
    <location>
        <begin position="152"/>
        <end position="171"/>
    </location>
</feature>
<dbReference type="Pfam" id="PF02518">
    <property type="entry name" value="HATPase_c"/>
    <property type="match status" value="1"/>
</dbReference>
<dbReference type="Gene3D" id="3.30.565.10">
    <property type="entry name" value="Histidine kinase-like ATPase, C-terminal domain"/>
    <property type="match status" value="1"/>
</dbReference>
<dbReference type="GO" id="GO:0000155">
    <property type="term" value="F:phosphorelay sensor kinase activity"/>
    <property type="evidence" value="ECO:0007669"/>
    <property type="project" value="InterPro"/>
</dbReference>
<evidence type="ECO:0000256" key="1">
    <source>
        <dbReference type="ARBA" id="ARBA00000085"/>
    </source>
</evidence>
<evidence type="ECO:0000256" key="2">
    <source>
        <dbReference type="ARBA" id="ARBA00012438"/>
    </source>
</evidence>
<evidence type="ECO:0000313" key="9">
    <source>
        <dbReference type="EMBL" id="SJZ48890.1"/>
    </source>
</evidence>
<dbReference type="EC" id="2.7.13.3" evidence="2"/>
<dbReference type="RefSeq" id="WP_078809501.1">
    <property type="nucleotide sequence ID" value="NZ_FUWM01000007.1"/>
</dbReference>
<name>A0A1T4L2Z5_9FIRM</name>
<dbReference type="Pfam" id="PF07730">
    <property type="entry name" value="HisKA_3"/>
    <property type="match status" value="1"/>
</dbReference>
<sequence length="482" mass="55561">MELIQNLLRENMNLIYFIYGLVFFMLGFTILLKNRTNSDFRLANSLIFLAGFGILHGIYEWGYIFIPLQADSLSTSIINKMHILRLFMEAFSYVFLFYFGVHLFVKTKQKSRRLLTIPWILLLFWMILYAHFESELLTMNVNSCSSFGDIWARYLLALPGTIITCYALVLQKSELKALHKGKILNKLYGFIALMGLYGVVAGLIVPEGICFLSKYVNNDTFLATFNLPVQIFRTIIGLGMTYFLIGILEIYNLEYYHILEKLKKEKAVLKDRQRICRNLHDGIIQSIYGVGLGLEHISYLIEENPPKAKQRINDRISDLNSIIGELRKYIMDLKPKILKEGLFYELLKDILANFDSNDIEIHFEYNLSKETKLFPQPLDNIYHILQEGLNNIKKHSQANKLSLKVYENNGLIIKLTDNGIGFNQENINGKSGKQQGLKNIEERVKALDGEFILDSLKEEGTELIIKIPYEVIKNVCSKNNAS</sequence>
<accession>A0A1T4L2Z5</accession>
<keyword evidence="5" id="KW-0902">Two-component regulatory system</keyword>
<feature type="transmembrane region" description="Helical" evidence="6">
    <location>
        <begin position="44"/>
        <end position="66"/>
    </location>
</feature>
<keyword evidence="3" id="KW-0808">Transferase</keyword>
<feature type="transmembrane region" description="Helical" evidence="6">
    <location>
        <begin position="231"/>
        <end position="253"/>
    </location>
</feature>
<keyword evidence="6" id="KW-0812">Transmembrane</keyword>
<evidence type="ECO:0000259" key="7">
    <source>
        <dbReference type="Pfam" id="PF02518"/>
    </source>
</evidence>
<feature type="transmembrane region" description="Helical" evidence="6">
    <location>
        <begin position="86"/>
        <end position="105"/>
    </location>
</feature>
<dbReference type="Proteomes" id="UP000190625">
    <property type="component" value="Unassembled WGS sequence"/>
</dbReference>
<dbReference type="CDD" id="cd16917">
    <property type="entry name" value="HATPase_UhpB-NarQ-NarX-like"/>
    <property type="match status" value="1"/>
</dbReference>
<dbReference type="SUPFAM" id="SSF55874">
    <property type="entry name" value="ATPase domain of HSP90 chaperone/DNA topoisomerase II/histidine kinase"/>
    <property type="match status" value="1"/>
</dbReference>
<proteinExistence type="predicted"/>
<dbReference type="InterPro" id="IPR036890">
    <property type="entry name" value="HATPase_C_sf"/>
</dbReference>
<evidence type="ECO:0000256" key="4">
    <source>
        <dbReference type="ARBA" id="ARBA00022777"/>
    </source>
</evidence>
<evidence type="ECO:0000313" key="10">
    <source>
        <dbReference type="Proteomes" id="UP000190625"/>
    </source>
</evidence>
<keyword evidence="6" id="KW-1133">Transmembrane helix</keyword>
<dbReference type="STRING" id="142842.SAMN02745118_01006"/>